<name>A0A0N7KK61_ORYSJ</name>
<reference evidence="1 2" key="2">
    <citation type="journal article" date="2013" name="Plant Cell Physiol.">
        <title>Rice Annotation Project Database (RAP-DB): an integrative and interactive database for rice genomics.</title>
        <authorList>
            <person name="Sakai H."/>
            <person name="Lee S.S."/>
            <person name="Tanaka T."/>
            <person name="Numa H."/>
            <person name="Kim J."/>
            <person name="Kawahara Y."/>
            <person name="Wakimoto H."/>
            <person name="Yang C.C."/>
            <person name="Iwamoto M."/>
            <person name="Abe T."/>
            <person name="Yamada Y."/>
            <person name="Muto A."/>
            <person name="Inokuchi H."/>
            <person name="Ikemura T."/>
            <person name="Matsumoto T."/>
            <person name="Sasaki T."/>
            <person name="Itoh T."/>
        </authorList>
    </citation>
    <scope>NUCLEOTIDE SEQUENCE [LARGE SCALE GENOMIC DNA]</scope>
    <source>
        <strain evidence="2">cv. Nipponbare</strain>
    </source>
</reference>
<reference evidence="2" key="1">
    <citation type="journal article" date="2005" name="Nature">
        <title>The map-based sequence of the rice genome.</title>
        <authorList>
            <consortium name="International rice genome sequencing project (IRGSP)"/>
            <person name="Matsumoto T."/>
            <person name="Wu J."/>
            <person name="Kanamori H."/>
            <person name="Katayose Y."/>
            <person name="Fujisawa M."/>
            <person name="Namiki N."/>
            <person name="Mizuno H."/>
            <person name="Yamamoto K."/>
            <person name="Antonio B.A."/>
            <person name="Baba T."/>
            <person name="Sakata K."/>
            <person name="Nagamura Y."/>
            <person name="Aoki H."/>
            <person name="Arikawa K."/>
            <person name="Arita K."/>
            <person name="Bito T."/>
            <person name="Chiden Y."/>
            <person name="Fujitsuka N."/>
            <person name="Fukunaka R."/>
            <person name="Hamada M."/>
            <person name="Harada C."/>
            <person name="Hayashi A."/>
            <person name="Hijishita S."/>
            <person name="Honda M."/>
            <person name="Hosokawa S."/>
            <person name="Ichikawa Y."/>
            <person name="Idonuma A."/>
            <person name="Iijima M."/>
            <person name="Ikeda M."/>
            <person name="Ikeno M."/>
            <person name="Ito K."/>
            <person name="Ito S."/>
            <person name="Ito T."/>
            <person name="Ito Y."/>
            <person name="Ito Y."/>
            <person name="Iwabuchi A."/>
            <person name="Kamiya K."/>
            <person name="Karasawa W."/>
            <person name="Kurita K."/>
            <person name="Katagiri S."/>
            <person name="Kikuta A."/>
            <person name="Kobayashi H."/>
            <person name="Kobayashi N."/>
            <person name="Machita K."/>
            <person name="Maehara T."/>
            <person name="Masukawa M."/>
            <person name="Mizubayashi T."/>
            <person name="Mukai Y."/>
            <person name="Nagasaki H."/>
            <person name="Nagata Y."/>
            <person name="Naito S."/>
            <person name="Nakashima M."/>
            <person name="Nakama Y."/>
            <person name="Nakamichi Y."/>
            <person name="Nakamura M."/>
            <person name="Meguro A."/>
            <person name="Negishi M."/>
            <person name="Ohta I."/>
            <person name="Ohta T."/>
            <person name="Okamoto M."/>
            <person name="Ono N."/>
            <person name="Saji S."/>
            <person name="Sakaguchi M."/>
            <person name="Sakai K."/>
            <person name="Shibata M."/>
            <person name="Shimokawa T."/>
            <person name="Song J."/>
            <person name="Takazaki Y."/>
            <person name="Terasawa K."/>
            <person name="Tsugane M."/>
            <person name="Tsuji K."/>
            <person name="Ueda S."/>
            <person name="Waki K."/>
            <person name="Yamagata H."/>
            <person name="Yamamoto M."/>
            <person name="Yamamoto S."/>
            <person name="Yamane H."/>
            <person name="Yoshiki S."/>
            <person name="Yoshihara R."/>
            <person name="Yukawa K."/>
            <person name="Zhong H."/>
            <person name="Yano M."/>
            <person name="Yuan Q."/>
            <person name="Ouyang S."/>
            <person name="Liu J."/>
            <person name="Jones K.M."/>
            <person name="Gansberger K."/>
            <person name="Moffat K."/>
            <person name="Hill J."/>
            <person name="Bera J."/>
            <person name="Fadrosh D."/>
            <person name="Jin S."/>
            <person name="Johri S."/>
            <person name="Kim M."/>
            <person name="Overton L."/>
            <person name="Reardon M."/>
            <person name="Tsitrin T."/>
            <person name="Vuong H."/>
            <person name="Weaver B."/>
            <person name="Ciecko A."/>
            <person name="Tallon L."/>
            <person name="Jackson J."/>
            <person name="Pai G."/>
            <person name="Aken S.V."/>
            <person name="Utterback T."/>
            <person name="Reidmuller S."/>
            <person name="Feldblyum T."/>
            <person name="Hsiao J."/>
            <person name="Zismann V."/>
            <person name="Iobst S."/>
            <person name="de Vazeille A.R."/>
            <person name="Buell C.R."/>
            <person name="Ying K."/>
            <person name="Li Y."/>
            <person name="Lu T."/>
            <person name="Huang Y."/>
            <person name="Zhao Q."/>
            <person name="Feng Q."/>
            <person name="Zhang L."/>
            <person name="Zhu J."/>
            <person name="Weng Q."/>
            <person name="Mu J."/>
            <person name="Lu Y."/>
            <person name="Fan D."/>
            <person name="Liu Y."/>
            <person name="Guan J."/>
            <person name="Zhang Y."/>
            <person name="Yu S."/>
            <person name="Liu X."/>
            <person name="Zhang Y."/>
            <person name="Hong G."/>
            <person name="Han B."/>
            <person name="Choisne N."/>
            <person name="Demange N."/>
            <person name="Orjeda G."/>
            <person name="Samain S."/>
            <person name="Cattolico L."/>
            <person name="Pelletier E."/>
            <person name="Couloux A."/>
            <person name="Segurens B."/>
            <person name="Wincker P."/>
            <person name="D'Hont A."/>
            <person name="Scarpelli C."/>
            <person name="Weissenbach J."/>
            <person name="Salanoubat M."/>
            <person name="Quetier F."/>
            <person name="Yu Y."/>
            <person name="Kim H.R."/>
            <person name="Rambo T."/>
            <person name="Currie J."/>
            <person name="Collura K."/>
            <person name="Luo M."/>
            <person name="Yang T."/>
            <person name="Ammiraju J.S.S."/>
            <person name="Engler F."/>
            <person name="Soderlund C."/>
            <person name="Wing R.A."/>
            <person name="Palmer L.E."/>
            <person name="de la Bastide M."/>
            <person name="Spiegel L."/>
            <person name="Nascimento L."/>
            <person name="Zutavern T."/>
            <person name="O'Shaughnessy A."/>
            <person name="Dike S."/>
            <person name="Dedhia N."/>
            <person name="Preston R."/>
            <person name="Balija V."/>
            <person name="McCombie W.R."/>
            <person name="Chow T."/>
            <person name="Chen H."/>
            <person name="Chung M."/>
            <person name="Chen C."/>
            <person name="Shaw J."/>
            <person name="Wu H."/>
            <person name="Hsiao K."/>
            <person name="Chao Y."/>
            <person name="Chu M."/>
            <person name="Cheng C."/>
            <person name="Hour A."/>
            <person name="Lee P."/>
            <person name="Lin S."/>
            <person name="Lin Y."/>
            <person name="Liou J."/>
            <person name="Liu S."/>
            <person name="Hsing Y."/>
            <person name="Raghuvanshi S."/>
            <person name="Mohanty A."/>
            <person name="Bharti A.K."/>
            <person name="Gaur A."/>
            <person name="Gupta V."/>
            <person name="Kumar D."/>
            <person name="Ravi V."/>
            <person name="Vij S."/>
            <person name="Kapur A."/>
            <person name="Khurana P."/>
            <person name="Khurana P."/>
            <person name="Khurana J.P."/>
            <person name="Tyagi A.K."/>
            <person name="Gaikwad K."/>
            <person name="Singh A."/>
            <person name="Dalal V."/>
            <person name="Srivastava S."/>
            <person name="Dixit A."/>
            <person name="Pal A.K."/>
            <person name="Ghazi I.A."/>
            <person name="Yadav M."/>
            <person name="Pandit A."/>
            <person name="Bhargava A."/>
            <person name="Sureshbabu K."/>
            <person name="Batra K."/>
            <person name="Sharma T.R."/>
            <person name="Mohapatra T."/>
            <person name="Singh N.K."/>
            <person name="Messing J."/>
            <person name="Nelson A.B."/>
            <person name="Fuks G."/>
            <person name="Kavchok S."/>
            <person name="Keizer G."/>
            <person name="Linton E."/>
            <person name="Llaca V."/>
            <person name="Song R."/>
            <person name="Tanyolac B."/>
            <person name="Young S."/>
            <person name="Ho-Il K."/>
            <person name="Hahn J.H."/>
            <person name="Sangsakoo G."/>
            <person name="Vanavichit A."/>
            <person name="de Mattos Luiz.A.T."/>
            <person name="Zimmer P.D."/>
            <person name="Malone G."/>
            <person name="Dellagostin O."/>
            <person name="de Oliveira A.C."/>
            <person name="Bevan M."/>
            <person name="Bancroft I."/>
            <person name="Minx P."/>
            <person name="Cordum H."/>
            <person name="Wilson R."/>
            <person name="Cheng Z."/>
            <person name="Jin W."/>
            <person name="Jiang J."/>
            <person name="Leong S.A."/>
            <person name="Iwama H."/>
            <person name="Gojobori T."/>
            <person name="Itoh T."/>
            <person name="Niimura Y."/>
            <person name="Fujii Y."/>
            <person name="Habara T."/>
            <person name="Sakai H."/>
            <person name="Sato Y."/>
            <person name="Wilson G."/>
            <person name="Kumar K."/>
            <person name="McCouch S."/>
            <person name="Juretic N."/>
            <person name="Hoen D."/>
            <person name="Wright S."/>
            <person name="Bruskiewich R."/>
            <person name="Bureau T."/>
            <person name="Miyao A."/>
            <person name="Hirochika H."/>
            <person name="Nishikawa T."/>
            <person name="Kadowaki K."/>
            <person name="Sugiura M."/>
            <person name="Burr B."/>
            <person name="Sasaki T."/>
        </authorList>
    </citation>
    <scope>NUCLEOTIDE SEQUENCE [LARGE SCALE GENOMIC DNA]</scope>
    <source>
        <strain evidence="2">cv. Nipponbare</strain>
    </source>
</reference>
<dbReference type="AlphaFoldDB" id="A0A0N7KK61"/>
<dbReference type="EMBL" id="AP014961">
    <property type="protein sequence ID" value="BAS92321.1"/>
    <property type="molecule type" value="Genomic_DNA"/>
</dbReference>
<evidence type="ECO:0000313" key="2">
    <source>
        <dbReference type="Proteomes" id="UP000059680"/>
    </source>
</evidence>
<dbReference type="PaxDb" id="39947-A0A0N7KK61"/>
<keyword evidence="2" id="KW-1185">Reference proteome</keyword>
<dbReference type="InParanoid" id="A0A0N7KK61"/>
<gene>
    <name evidence="1" type="ordered locus">Os05g0151700</name>
    <name evidence="1" type="ORF">OSNPB_050151700</name>
</gene>
<organism evidence="1 2">
    <name type="scientific">Oryza sativa subsp. japonica</name>
    <name type="common">Rice</name>
    <dbReference type="NCBI Taxonomy" id="39947"/>
    <lineage>
        <taxon>Eukaryota</taxon>
        <taxon>Viridiplantae</taxon>
        <taxon>Streptophyta</taxon>
        <taxon>Embryophyta</taxon>
        <taxon>Tracheophyta</taxon>
        <taxon>Spermatophyta</taxon>
        <taxon>Magnoliopsida</taxon>
        <taxon>Liliopsida</taxon>
        <taxon>Poales</taxon>
        <taxon>Poaceae</taxon>
        <taxon>BOP clade</taxon>
        <taxon>Oryzoideae</taxon>
        <taxon>Oryzeae</taxon>
        <taxon>Oryzinae</taxon>
        <taxon>Oryza</taxon>
        <taxon>Oryza sativa</taxon>
    </lineage>
</organism>
<dbReference type="Gramene" id="Os05t0151700-00">
    <property type="protein sequence ID" value="Os05t0151700-00"/>
    <property type="gene ID" value="Os05g0151700"/>
</dbReference>
<dbReference type="Proteomes" id="UP000059680">
    <property type="component" value="Chromosome 5"/>
</dbReference>
<feature type="non-terminal residue" evidence="1">
    <location>
        <position position="1"/>
    </location>
</feature>
<evidence type="ECO:0000313" key="1">
    <source>
        <dbReference type="EMBL" id="BAS92321.1"/>
    </source>
</evidence>
<accession>A0A0N7KK61</accession>
<sequence>FERSGCRSQLNGHIPCACVYLPKVV</sequence>
<proteinExistence type="predicted"/>
<protein>
    <submittedName>
        <fullName evidence="1">Os05g0151700 protein</fullName>
    </submittedName>
</protein>
<reference evidence="1 2" key="3">
    <citation type="journal article" date="2013" name="Rice">
        <title>Improvement of the Oryza sativa Nipponbare reference genome using next generation sequence and optical map data.</title>
        <authorList>
            <person name="Kawahara Y."/>
            <person name="de la Bastide M."/>
            <person name="Hamilton J.P."/>
            <person name="Kanamori H."/>
            <person name="McCombie W.R."/>
            <person name="Ouyang S."/>
            <person name="Schwartz D.C."/>
            <person name="Tanaka T."/>
            <person name="Wu J."/>
            <person name="Zhou S."/>
            <person name="Childs K.L."/>
            <person name="Davidson R.M."/>
            <person name="Lin H."/>
            <person name="Quesada-Ocampo L."/>
            <person name="Vaillancourt B."/>
            <person name="Sakai H."/>
            <person name="Lee S.S."/>
            <person name="Kim J."/>
            <person name="Numa H."/>
            <person name="Itoh T."/>
            <person name="Buell C.R."/>
            <person name="Matsumoto T."/>
        </authorList>
    </citation>
    <scope>NUCLEOTIDE SEQUENCE [LARGE SCALE GENOMIC DNA]</scope>
    <source>
        <strain evidence="2">cv. Nipponbare</strain>
    </source>
</reference>